<accession>A0A2K8NZH7</accession>
<dbReference type="Pfam" id="PF08282">
    <property type="entry name" value="Hydrolase_3"/>
    <property type="match status" value="1"/>
</dbReference>
<dbReference type="KEGG" id="esx:ESOMN_v1c05740"/>
<dbReference type="EMBL" id="CP024965">
    <property type="protein sequence ID" value="ATZ18956.1"/>
    <property type="molecule type" value="Genomic_DNA"/>
</dbReference>
<dbReference type="RefSeq" id="WP_034942366.1">
    <property type="nucleotide sequence ID" value="NZ_CP024965.1"/>
</dbReference>
<evidence type="ECO:0000313" key="1">
    <source>
        <dbReference type="EMBL" id="ATZ18956.1"/>
    </source>
</evidence>
<dbReference type="Gene3D" id="3.30.1240.10">
    <property type="match status" value="1"/>
</dbReference>
<organism evidence="1 2">
    <name type="scientific">Williamsoniiplasma somnilux</name>
    <dbReference type="NCBI Taxonomy" id="215578"/>
    <lineage>
        <taxon>Bacteria</taxon>
        <taxon>Bacillati</taxon>
        <taxon>Mycoplasmatota</taxon>
        <taxon>Mollicutes</taxon>
        <taxon>Entomoplasmatales</taxon>
        <taxon>Williamsoniiplasma</taxon>
    </lineage>
</organism>
<dbReference type="GO" id="GO:0016791">
    <property type="term" value="F:phosphatase activity"/>
    <property type="evidence" value="ECO:0007669"/>
    <property type="project" value="TreeGrafter"/>
</dbReference>
<dbReference type="NCBIfam" id="TIGR00099">
    <property type="entry name" value="Cof-subfamily"/>
    <property type="match status" value="1"/>
</dbReference>
<dbReference type="PANTHER" id="PTHR10000:SF8">
    <property type="entry name" value="HAD SUPERFAMILY HYDROLASE-LIKE, TYPE 3"/>
    <property type="match status" value="1"/>
</dbReference>
<dbReference type="InterPro" id="IPR006379">
    <property type="entry name" value="HAD-SF_hydro_IIB"/>
</dbReference>
<dbReference type="SUPFAM" id="SSF56784">
    <property type="entry name" value="HAD-like"/>
    <property type="match status" value="1"/>
</dbReference>
<gene>
    <name evidence="1" type="ORF">ESOMN_v1c05740</name>
</gene>
<dbReference type="InterPro" id="IPR023214">
    <property type="entry name" value="HAD_sf"/>
</dbReference>
<keyword evidence="2" id="KW-1185">Reference proteome</keyword>
<proteinExistence type="predicted"/>
<dbReference type="PANTHER" id="PTHR10000">
    <property type="entry name" value="PHOSPHOSERINE PHOSPHATASE"/>
    <property type="match status" value="1"/>
</dbReference>
<dbReference type="SFLD" id="SFLDS00003">
    <property type="entry name" value="Haloacid_Dehalogenase"/>
    <property type="match status" value="1"/>
</dbReference>
<dbReference type="GO" id="GO:0000287">
    <property type="term" value="F:magnesium ion binding"/>
    <property type="evidence" value="ECO:0007669"/>
    <property type="project" value="TreeGrafter"/>
</dbReference>
<dbReference type="InterPro" id="IPR000150">
    <property type="entry name" value="Cof"/>
</dbReference>
<dbReference type="Gene3D" id="3.40.50.1000">
    <property type="entry name" value="HAD superfamily/HAD-like"/>
    <property type="match status" value="1"/>
</dbReference>
<dbReference type="PROSITE" id="PS01229">
    <property type="entry name" value="COF_2"/>
    <property type="match status" value="1"/>
</dbReference>
<dbReference type="Proteomes" id="UP000232230">
    <property type="component" value="Chromosome"/>
</dbReference>
<dbReference type="AlphaFoldDB" id="A0A2K8NZH7"/>
<protein>
    <submittedName>
        <fullName evidence="1">Haloacid dehalogenase</fullName>
    </submittedName>
</protein>
<name>A0A2K8NZH7_9MOLU</name>
<reference evidence="1 2" key="1">
    <citation type="submission" date="2017-11" db="EMBL/GenBank/DDBJ databases">
        <title>Genome sequence of Entomoplasma somnilux PYAN-1 (ATCC 49194).</title>
        <authorList>
            <person name="Lo W.-S."/>
            <person name="Gasparich G.E."/>
            <person name="Kuo C.-H."/>
        </authorList>
    </citation>
    <scope>NUCLEOTIDE SEQUENCE [LARGE SCALE GENOMIC DNA]</scope>
    <source>
        <strain evidence="1 2">PYAN-1</strain>
    </source>
</reference>
<dbReference type="GO" id="GO:0005829">
    <property type="term" value="C:cytosol"/>
    <property type="evidence" value="ECO:0007669"/>
    <property type="project" value="TreeGrafter"/>
</dbReference>
<sequence>MDIKLIALDMDGTVYYRMGEIVPSNIPPLHAAIAQGIDVAIVTGRPVLAPPNKLKKHGLVSDKTVIVGYNGGCIYHVEKEEVIHSNPIDSEMAKKVFELIEKPEYSQTIFWGYVDDLKQSVLAHNFKSEDEIIIPVYKAEKTFFEGKYLYFKDIKDNFNFKFFKILAFNLQPGLVEELKKIGLEFSISSQAIEINAPGINKKFAVEWLSKNWNVSVENIMAIGDGSNDLPMIEYAGVGVAMKNSIQEIKDIAQIYIDLTNEEGAVGEVINQYVLKK</sequence>
<dbReference type="NCBIfam" id="TIGR01484">
    <property type="entry name" value="HAD-SF-IIB"/>
    <property type="match status" value="1"/>
</dbReference>
<evidence type="ECO:0000313" key="2">
    <source>
        <dbReference type="Proteomes" id="UP000232230"/>
    </source>
</evidence>
<dbReference type="InterPro" id="IPR036412">
    <property type="entry name" value="HAD-like_sf"/>
</dbReference>
<dbReference type="SFLD" id="SFLDG01140">
    <property type="entry name" value="C2.B:_Phosphomannomutase_and_P"/>
    <property type="match status" value="1"/>
</dbReference>